<dbReference type="Proteomes" id="UP000189800">
    <property type="component" value="Unassembled WGS sequence"/>
</dbReference>
<evidence type="ECO:0008006" key="3">
    <source>
        <dbReference type="Google" id="ProtNLM"/>
    </source>
</evidence>
<keyword evidence="2" id="KW-1185">Reference proteome</keyword>
<dbReference type="EMBL" id="MUYU01000012">
    <property type="protein sequence ID" value="OOS24231.1"/>
    <property type="molecule type" value="Genomic_DNA"/>
</dbReference>
<organism evidence="1 2">
    <name type="scientific">Moraxella pluranimalium</name>
    <dbReference type="NCBI Taxonomy" id="470453"/>
    <lineage>
        <taxon>Bacteria</taxon>
        <taxon>Pseudomonadati</taxon>
        <taxon>Pseudomonadota</taxon>
        <taxon>Gammaproteobacteria</taxon>
        <taxon>Moraxellales</taxon>
        <taxon>Moraxellaceae</taxon>
        <taxon>Moraxella</taxon>
    </lineage>
</organism>
<comment type="caution">
    <text evidence="1">The sequence shown here is derived from an EMBL/GenBank/DDBJ whole genome shotgun (WGS) entry which is preliminary data.</text>
</comment>
<sequence length="149" mass="16792">MSEITNTVEKTKDSFYQLLVSSTGTSSSFKKLERLLKCGVPSEAKVLDDITETDDRRQVNGVVDFKENSEIELEYVLLPDDTVHQLMQTAFEGGSELYFQIKFLEAATESRQFKGIISELTTDAEDTKKKIRKKGKIVITGEVTKELTT</sequence>
<evidence type="ECO:0000313" key="1">
    <source>
        <dbReference type="EMBL" id="OOS24231.1"/>
    </source>
</evidence>
<accession>A0A1T0CPY3</accession>
<gene>
    <name evidence="1" type="ORF">B0680_05485</name>
</gene>
<dbReference type="AlphaFoldDB" id="A0A1T0CPY3"/>
<dbReference type="Gene3D" id="4.10.410.40">
    <property type="match status" value="1"/>
</dbReference>
<protein>
    <recommendedName>
        <fullName evidence="3">Phage tail protein</fullName>
    </recommendedName>
</protein>
<evidence type="ECO:0000313" key="2">
    <source>
        <dbReference type="Proteomes" id="UP000189800"/>
    </source>
</evidence>
<name>A0A1T0CPY3_9GAMM</name>
<dbReference type="RefSeq" id="WP_078254090.1">
    <property type="nucleotide sequence ID" value="NZ_MUYU01000012.1"/>
</dbReference>
<reference evidence="1 2" key="1">
    <citation type="submission" date="2017-02" db="EMBL/GenBank/DDBJ databases">
        <title>Draft genome sequence of Moraxella pluranimalium CCUG 54913T type strain.</title>
        <authorList>
            <person name="Salva-Serra F."/>
            <person name="Engstrom-Jakobsson H."/>
            <person name="Thorell K."/>
            <person name="Jaen-Luchoro D."/>
            <person name="Gonzales-Siles L."/>
            <person name="Karlsson R."/>
            <person name="Yazdan S."/>
            <person name="Boulund F."/>
            <person name="Johnning A."/>
            <person name="Engstrand L."/>
            <person name="Kristiansson E."/>
            <person name="Moore E."/>
        </authorList>
    </citation>
    <scope>NUCLEOTIDE SEQUENCE [LARGE SCALE GENOMIC DNA]</scope>
    <source>
        <strain evidence="1 2">CCUG 54913</strain>
    </source>
</reference>
<dbReference type="STRING" id="470453.B0680_05485"/>
<dbReference type="OrthoDB" id="6647738at2"/>
<proteinExistence type="predicted"/>